<evidence type="ECO:0000256" key="4">
    <source>
        <dbReference type="ARBA" id="ARBA00022679"/>
    </source>
</evidence>
<evidence type="ECO:0000256" key="2">
    <source>
        <dbReference type="ARBA" id="ARBA00022552"/>
    </source>
</evidence>
<name>C1A499_GEMAT</name>
<keyword evidence="5 7" id="KW-0949">S-adenosyl-L-methionine</keyword>
<feature type="binding site" evidence="7 8">
    <location>
        <position position="36"/>
    </location>
    <ligand>
        <name>S-adenosyl-L-methionine</name>
        <dbReference type="ChEBI" id="CHEBI:59789"/>
    </ligand>
</feature>
<dbReference type="PROSITE" id="PS01131">
    <property type="entry name" value="RRNA_A_DIMETH"/>
    <property type="match status" value="1"/>
</dbReference>
<comment type="similarity">
    <text evidence="7">Belongs to the class I-like SAM-binding methyltransferase superfamily. rRNA adenine N(6)-methyltransferase family. RsmA subfamily.</text>
</comment>
<protein>
    <recommendedName>
        <fullName evidence="7">Ribosomal RNA small subunit methyltransferase A</fullName>
        <ecNumber evidence="7">2.1.1.182</ecNumber>
    </recommendedName>
    <alternativeName>
        <fullName evidence="7">16S rRNA (adenine(1518)-N(6)/adenine(1519)-N(6))-dimethyltransferase</fullName>
    </alternativeName>
    <alternativeName>
        <fullName evidence="7">16S rRNA dimethyladenosine transferase</fullName>
    </alternativeName>
    <alternativeName>
        <fullName evidence="7">16S rRNA dimethylase</fullName>
    </alternativeName>
    <alternativeName>
        <fullName evidence="7">S-adenosylmethionine-6-N', N'-adenosyl(rRNA) dimethyltransferase</fullName>
    </alternativeName>
</protein>
<dbReference type="GO" id="GO:0003723">
    <property type="term" value="F:RNA binding"/>
    <property type="evidence" value="ECO:0007669"/>
    <property type="project" value="UniProtKB-UniRule"/>
</dbReference>
<gene>
    <name evidence="7" type="primary">rsmA</name>
    <name evidence="7 11" type="synonym">ksgA</name>
    <name evidence="11" type="ordered locus">GAU_1882</name>
</gene>
<keyword evidence="4 7" id="KW-0808">Transferase</keyword>
<dbReference type="Gene3D" id="1.10.8.100">
    <property type="entry name" value="Ribosomal RNA adenine dimethylase-like, domain 2"/>
    <property type="match status" value="1"/>
</dbReference>
<keyword evidence="1 7" id="KW-0963">Cytoplasm</keyword>
<evidence type="ECO:0000256" key="7">
    <source>
        <dbReference type="HAMAP-Rule" id="MF_00607"/>
    </source>
</evidence>
<comment type="function">
    <text evidence="7">Specifically dimethylates two adjacent adenosines (A1518 and A1519) in the loop of a conserved hairpin near the 3'-end of 16S rRNA in the 30S particle. May play a critical role in biogenesis of 30S subunits.</text>
</comment>
<accession>C1A499</accession>
<dbReference type="InterPro" id="IPR001737">
    <property type="entry name" value="KsgA/Erm"/>
</dbReference>
<dbReference type="InterPro" id="IPR023165">
    <property type="entry name" value="rRNA_Ade_diMease-like_C"/>
</dbReference>
<dbReference type="InterPro" id="IPR011530">
    <property type="entry name" value="rRNA_adenine_dimethylase"/>
</dbReference>
<comment type="catalytic activity">
    <reaction evidence="7">
        <text>adenosine(1518)/adenosine(1519) in 16S rRNA + 4 S-adenosyl-L-methionine = N(6)-dimethyladenosine(1518)/N(6)-dimethyladenosine(1519) in 16S rRNA + 4 S-adenosyl-L-homocysteine + 4 H(+)</text>
        <dbReference type="Rhea" id="RHEA:19609"/>
        <dbReference type="Rhea" id="RHEA-COMP:10232"/>
        <dbReference type="Rhea" id="RHEA-COMP:10233"/>
        <dbReference type="ChEBI" id="CHEBI:15378"/>
        <dbReference type="ChEBI" id="CHEBI:57856"/>
        <dbReference type="ChEBI" id="CHEBI:59789"/>
        <dbReference type="ChEBI" id="CHEBI:74411"/>
        <dbReference type="ChEBI" id="CHEBI:74493"/>
        <dbReference type="EC" id="2.1.1.182"/>
    </reaction>
</comment>
<dbReference type="PROSITE" id="PS51689">
    <property type="entry name" value="SAM_RNA_A_N6_MT"/>
    <property type="match status" value="1"/>
</dbReference>
<dbReference type="InterPro" id="IPR020596">
    <property type="entry name" value="rRNA_Ade_Mease_Trfase_CS"/>
</dbReference>
<feature type="binding site" evidence="7 8">
    <location>
        <position position="126"/>
    </location>
    <ligand>
        <name>S-adenosyl-L-methionine</name>
        <dbReference type="ChEBI" id="CHEBI:59789"/>
    </ligand>
</feature>
<evidence type="ECO:0000256" key="3">
    <source>
        <dbReference type="ARBA" id="ARBA00022603"/>
    </source>
</evidence>
<feature type="domain" description="Ribosomal RNA adenine methylase transferase N-terminal" evidence="10">
    <location>
        <begin position="41"/>
        <end position="210"/>
    </location>
</feature>
<dbReference type="EC" id="2.1.1.182" evidence="7"/>
<evidence type="ECO:0000256" key="9">
    <source>
        <dbReference type="SAM" id="MobiDB-lite"/>
    </source>
</evidence>
<feature type="binding site" evidence="7 8">
    <location>
        <position position="61"/>
    </location>
    <ligand>
        <name>S-adenosyl-L-methionine</name>
        <dbReference type="ChEBI" id="CHEBI:59789"/>
    </ligand>
</feature>
<dbReference type="EMBL" id="AP009153">
    <property type="protein sequence ID" value="BAH38924.1"/>
    <property type="molecule type" value="Genomic_DNA"/>
</dbReference>
<dbReference type="STRING" id="379066.GAU_1882"/>
<evidence type="ECO:0000313" key="12">
    <source>
        <dbReference type="Proteomes" id="UP000002209"/>
    </source>
</evidence>
<dbReference type="InterPro" id="IPR029063">
    <property type="entry name" value="SAM-dependent_MTases_sf"/>
</dbReference>
<dbReference type="RefSeq" id="WP_012683371.1">
    <property type="nucleotide sequence ID" value="NC_012489.1"/>
</dbReference>
<keyword evidence="2 7" id="KW-0698">rRNA processing</keyword>
<dbReference type="SMART" id="SM00650">
    <property type="entry name" value="rADc"/>
    <property type="match status" value="1"/>
</dbReference>
<dbReference type="HAMAP" id="MF_00607">
    <property type="entry name" value="16SrRNA_methyltr_A"/>
    <property type="match status" value="1"/>
</dbReference>
<feature type="binding site" evidence="7 8">
    <location>
        <position position="107"/>
    </location>
    <ligand>
        <name>S-adenosyl-L-methionine</name>
        <dbReference type="ChEBI" id="CHEBI:59789"/>
    </ligand>
</feature>
<organism evidence="11 12">
    <name type="scientific">Gemmatimonas aurantiaca (strain DSM 14586 / JCM 11422 / NBRC 100505 / T-27)</name>
    <dbReference type="NCBI Taxonomy" id="379066"/>
    <lineage>
        <taxon>Bacteria</taxon>
        <taxon>Pseudomonadati</taxon>
        <taxon>Gemmatimonadota</taxon>
        <taxon>Gemmatimonadia</taxon>
        <taxon>Gemmatimonadales</taxon>
        <taxon>Gemmatimonadaceae</taxon>
        <taxon>Gemmatimonas</taxon>
    </lineage>
</organism>
<dbReference type="HOGENOM" id="CLU_041220_0_1_0"/>
<sequence length="303" mass="32710">MSRPDGNGGASRFRRGGPPRGDRLPAPRKRFGQHFLKDTRVLSSIADALGDVRDRTVIEIGPGRGALTDLLVERARRVIAIEIDRDLAAHLRARYADRPHVEIVEADVLQTNLAALAGEPYVLAGNVPYYITTPIIFHALVQPRPDVAVYLVQKEVADRMAAPPGDKIYGALSVNLQAVVGVELIRKVPPSAFNPAPAVDSAVVRVVPRPDAVVEPELEARFRSFVLAAFGLRRKQLIRVVRTIASFDAERAGAVIAACGLSPEARPETLTPAEFAKLVRALRAEGLSEPTATDVVDPDQAAP</sequence>
<evidence type="ECO:0000256" key="1">
    <source>
        <dbReference type="ARBA" id="ARBA00022490"/>
    </source>
</evidence>
<dbReference type="CDD" id="cd02440">
    <property type="entry name" value="AdoMet_MTases"/>
    <property type="match status" value="1"/>
</dbReference>
<feature type="region of interest" description="Disordered" evidence="9">
    <location>
        <begin position="1"/>
        <end position="29"/>
    </location>
</feature>
<dbReference type="eggNOG" id="COG0030">
    <property type="taxonomic scope" value="Bacteria"/>
</dbReference>
<dbReference type="GO" id="GO:0005829">
    <property type="term" value="C:cytosol"/>
    <property type="evidence" value="ECO:0007669"/>
    <property type="project" value="TreeGrafter"/>
</dbReference>
<keyword evidence="6 7" id="KW-0694">RNA-binding</keyword>
<dbReference type="NCBIfam" id="TIGR00755">
    <property type="entry name" value="ksgA"/>
    <property type="match status" value="1"/>
</dbReference>
<dbReference type="Gene3D" id="3.40.50.150">
    <property type="entry name" value="Vaccinia Virus protein VP39"/>
    <property type="match status" value="1"/>
</dbReference>
<proteinExistence type="inferred from homology"/>
<dbReference type="PANTHER" id="PTHR11727">
    <property type="entry name" value="DIMETHYLADENOSINE TRANSFERASE"/>
    <property type="match status" value="1"/>
</dbReference>
<dbReference type="KEGG" id="gau:GAU_1882"/>
<evidence type="ECO:0000259" key="10">
    <source>
        <dbReference type="SMART" id="SM00650"/>
    </source>
</evidence>
<dbReference type="GO" id="GO:0052908">
    <property type="term" value="F:16S rRNA (adenine(1518)-N(6)/adenine(1519)-N(6))-dimethyltransferase activity"/>
    <property type="evidence" value="ECO:0007669"/>
    <property type="project" value="UniProtKB-EC"/>
</dbReference>
<dbReference type="Pfam" id="PF00398">
    <property type="entry name" value="RrnaAD"/>
    <property type="match status" value="1"/>
</dbReference>
<keyword evidence="12" id="KW-1185">Reference proteome</keyword>
<evidence type="ECO:0000313" key="11">
    <source>
        <dbReference type="EMBL" id="BAH38924.1"/>
    </source>
</evidence>
<keyword evidence="3 7" id="KW-0489">Methyltransferase</keyword>
<feature type="binding site" evidence="7 8">
    <location>
        <position position="82"/>
    </location>
    <ligand>
        <name>S-adenosyl-L-methionine</name>
        <dbReference type="ChEBI" id="CHEBI:59789"/>
    </ligand>
</feature>
<evidence type="ECO:0000256" key="5">
    <source>
        <dbReference type="ARBA" id="ARBA00022691"/>
    </source>
</evidence>
<feature type="binding site" evidence="7 8">
    <location>
        <position position="34"/>
    </location>
    <ligand>
        <name>S-adenosyl-L-methionine</name>
        <dbReference type="ChEBI" id="CHEBI:59789"/>
    </ligand>
</feature>
<evidence type="ECO:0000256" key="8">
    <source>
        <dbReference type="PROSITE-ProRule" id="PRU01026"/>
    </source>
</evidence>
<comment type="subcellular location">
    <subcellularLocation>
        <location evidence="7">Cytoplasm</location>
    </subcellularLocation>
</comment>
<dbReference type="SUPFAM" id="SSF53335">
    <property type="entry name" value="S-adenosyl-L-methionine-dependent methyltransferases"/>
    <property type="match status" value="1"/>
</dbReference>
<reference evidence="12" key="1">
    <citation type="submission" date="2006-03" db="EMBL/GenBank/DDBJ databases">
        <title>Complete genome sequence of Gemmatimonas aurantiaca T-27 that represents a novel phylum Gemmatimonadetes.</title>
        <authorList>
            <person name="Takasaki K."/>
            <person name="Ichikawa N."/>
            <person name="Miura H."/>
            <person name="Matsushita S."/>
            <person name="Watanabe Y."/>
            <person name="Oguchi A."/>
            <person name="Ankai A."/>
            <person name="Yashiro I."/>
            <person name="Takahashi M."/>
            <person name="Terui Y."/>
            <person name="Fukui S."/>
            <person name="Yokoyama H."/>
            <person name="Tanikawa S."/>
            <person name="Hanada S."/>
            <person name="Kamagata Y."/>
            <person name="Fujita N."/>
        </authorList>
    </citation>
    <scope>NUCLEOTIDE SEQUENCE [LARGE SCALE GENOMIC DNA]</scope>
    <source>
        <strain evidence="12">T-27 / DSM 14586 / JCM 11422 / NBRC 100505</strain>
    </source>
</reference>
<dbReference type="InterPro" id="IPR020598">
    <property type="entry name" value="rRNA_Ade_methylase_Trfase_N"/>
</dbReference>
<dbReference type="Proteomes" id="UP000002209">
    <property type="component" value="Chromosome"/>
</dbReference>
<evidence type="ECO:0000256" key="6">
    <source>
        <dbReference type="ARBA" id="ARBA00022884"/>
    </source>
</evidence>
<dbReference type="AlphaFoldDB" id="C1A499"/>
<dbReference type="PANTHER" id="PTHR11727:SF7">
    <property type="entry name" value="DIMETHYLADENOSINE TRANSFERASE-RELATED"/>
    <property type="match status" value="1"/>
</dbReference>